<dbReference type="GO" id="GO:0051539">
    <property type="term" value="F:4 iron, 4 sulfur cluster binding"/>
    <property type="evidence" value="ECO:0007669"/>
    <property type="project" value="UniProtKB-KW"/>
</dbReference>
<evidence type="ECO:0000256" key="2">
    <source>
        <dbReference type="ARBA" id="ARBA00022723"/>
    </source>
</evidence>
<dbReference type="SUPFAM" id="SSF54862">
    <property type="entry name" value="4Fe-4S ferredoxins"/>
    <property type="match status" value="1"/>
</dbReference>
<evidence type="ECO:0000256" key="3">
    <source>
        <dbReference type="ARBA" id="ARBA00023004"/>
    </source>
</evidence>
<dbReference type="CDD" id="cd10551">
    <property type="entry name" value="PsrB"/>
    <property type="match status" value="1"/>
</dbReference>
<evidence type="ECO:0000256" key="4">
    <source>
        <dbReference type="ARBA" id="ARBA00023014"/>
    </source>
</evidence>
<evidence type="ECO:0000256" key="1">
    <source>
        <dbReference type="ARBA" id="ARBA00022485"/>
    </source>
</evidence>
<keyword evidence="1" id="KW-0004">4Fe-4S</keyword>
<dbReference type="Gene3D" id="3.30.70.20">
    <property type="match status" value="2"/>
</dbReference>
<reference evidence="6 7" key="1">
    <citation type="submission" date="2019-04" db="EMBL/GenBank/DDBJ databases">
        <title>Microbes associate with the intestines of laboratory mice.</title>
        <authorList>
            <person name="Navarre W."/>
            <person name="Wong E."/>
            <person name="Huang K.C."/>
            <person name="Tropini C."/>
            <person name="Ng K."/>
            <person name="Yu B."/>
        </authorList>
    </citation>
    <scope>NUCLEOTIDE SEQUENCE [LARGE SCALE GENOMIC DNA]</scope>
    <source>
        <strain evidence="6 7">NM80_B27</strain>
    </source>
</reference>
<keyword evidence="4" id="KW-0411">Iron-sulfur</keyword>
<dbReference type="Pfam" id="PF13247">
    <property type="entry name" value="Fer4_11"/>
    <property type="match status" value="1"/>
</dbReference>
<dbReference type="PROSITE" id="PS51379">
    <property type="entry name" value="4FE4S_FER_2"/>
    <property type="match status" value="3"/>
</dbReference>
<dbReference type="PROSITE" id="PS00198">
    <property type="entry name" value="4FE4S_FER_1"/>
    <property type="match status" value="1"/>
</dbReference>
<dbReference type="Proteomes" id="UP000308978">
    <property type="component" value="Unassembled WGS sequence"/>
</dbReference>
<name>A0A4S4FWU6_9ACTN</name>
<dbReference type="EMBL" id="SSTJ01000024">
    <property type="protein sequence ID" value="THG34771.1"/>
    <property type="molecule type" value="Genomic_DNA"/>
</dbReference>
<keyword evidence="3" id="KW-0408">Iron</keyword>
<keyword evidence="2" id="KW-0479">Metal-binding</keyword>
<dbReference type="AlphaFoldDB" id="A0A4S4FWU6"/>
<dbReference type="PANTHER" id="PTHR43177:SF3">
    <property type="entry name" value="PROTEIN NRFC HOMOLOG"/>
    <property type="match status" value="1"/>
</dbReference>
<organism evidence="6 7">
    <name type="scientific">Adlercreutzia caecimuris</name>
    <dbReference type="NCBI Taxonomy" id="671266"/>
    <lineage>
        <taxon>Bacteria</taxon>
        <taxon>Bacillati</taxon>
        <taxon>Actinomycetota</taxon>
        <taxon>Coriobacteriia</taxon>
        <taxon>Eggerthellales</taxon>
        <taxon>Eggerthellaceae</taxon>
        <taxon>Adlercreutzia</taxon>
    </lineage>
</organism>
<feature type="domain" description="4Fe-4S ferredoxin-type" evidence="5">
    <location>
        <begin position="82"/>
        <end position="111"/>
    </location>
</feature>
<accession>A0A4S4FWU6</accession>
<feature type="domain" description="4Fe-4S ferredoxin-type" evidence="5">
    <location>
        <begin position="3"/>
        <end position="33"/>
    </location>
</feature>
<evidence type="ECO:0000259" key="5">
    <source>
        <dbReference type="PROSITE" id="PS51379"/>
    </source>
</evidence>
<evidence type="ECO:0000313" key="6">
    <source>
        <dbReference type="EMBL" id="THG34771.1"/>
    </source>
</evidence>
<dbReference type="GO" id="GO:0046872">
    <property type="term" value="F:metal ion binding"/>
    <property type="evidence" value="ECO:0007669"/>
    <property type="project" value="UniProtKB-KW"/>
</dbReference>
<comment type="caution">
    <text evidence="6">The sequence shown here is derived from an EMBL/GenBank/DDBJ whole genome shotgun (WGS) entry which is preliminary data.</text>
</comment>
<dbReference type="GeneID" id="82190473"/>
<evidence type="ECO:0000313" key="7">
    <source>
        <dbReference type="Proteomes" id="UP000308978"/>
    </source>
</evidence>
<feature type="domain" description="4Fe-4S ferredoxin-type" evidence="5">
    <location>
        <begin position="49"/>
        <end position="80"/>
    </location>
</feature>
<dbReference type="InterPro" id="IPR017900">
    <property type="entry name" value="4Fe4S_Fe_S_CS"/>
</dbReference>
<dbReference type="InterPro" id="IPR050954">
    <property type="entry name" value="ET_IronSulfur_Cluster-Binding"/>
</dbReference>
<dbReference type="RefSeq" id="WP_016309134.1">
    <property type="nucleotide sequence ID" value="NZ_CAJTBT010000001.1"/>
</dbReference>
<proteinExistence type="predicted"/>
<dbReference type="InterPro" id="IPR017896">
    <property type="entry name" value="4Fe4S_Fe-S-bd"/>
</dbReference>
<dbReference type="PANTHER" id="PTHR43177">
    <property type="entry name" value="PROTEIN NRFC"/>
    <property type="match status" value="1"/>
</dbReference>
<gene>
    <name evidence="6" type="ORF">E5986_11395</name>
</gene>
<protein>
    <submittedName>
        <fullName evidence="6">4Fe-4S dicluster domain-containing protein</fullName>
    </submittedName>
</protein>
<sequence length="203" mass="22352">MKNTLVIDLDRCSGCDSCVAACKHENQMGLGVVRNHVSAVGPVGTFPDIEMYWLPMQCQQCENPGCIEVCPTGASYRDEETGVVLVNTEDCIGCESCLKGCPYGVRHMDPKTNTIEKCTLCYQRRNDENWEPACVHNCCCGARVFGDLDDPESAASKAVAAAGENAHYLWDPASLSPTTVYILSEKTAKWQDEPVEVTRYEKQ</sequence>